<dbReference type="Gene3D" id="3.40.50.720">
    <property type="entry name" value="NAD(P)-binding Rossmann-like Domain"/>
    <property type="match status" value="1"/>
</dbReference>
<dbReference type="RefSeq" id="WP_156609997.1">
    <property type="nucleotide sequence ID" value="NZ_WPCU01000006.1"/>
</dbReference>
<reference evidence="3 4" key="1">
    <citation type="submission" date="2019-12" db="EMBL/GenBank/DDBJ databases">
        <title>Auraticoccus cholistani sp. nov., an actinomycete isolated from soil of Cholistan desert.</title>
        <authorList>
            <person name="Cheema M.T."/>
        </authorList>
    </citation>
    <scope>NUCLEOTIDE SEQUENCE [LARGE SCALE GENOMIC DNA]</scope>
    <source>
        <strain evidence="3 4">F435</strain>
    </source>
</reference>
<dbReference type="CDD" id="cd05233">
    <property type="entry name" value="SDR_c"/>
    <property type="match status" value="1"/>
</dbReference>
<dbReference type="SUPFAM" id="SSF51735">
    <property type="entry name" value="NAD(P)-binding Rossmann-fold domains"/>
    <property type="match status" value="1"/>
</dbReference>
<dbReference type="PRINTS" id="PR00081">
    <property type="entry name" value="GDHRDH"/>
</dbReference>
<organism evidence="3 4">
    <name type="scientific">Auraticoccus cholistanensis</name>
    <dbReference type="NCBI Taxonomy" id="2656650"/>
    <lineage>
        <taxon>Bacteria</taxon>
        <taxon>Bacillati</taxon>
        <taxon>Actinomycetota</taxon>
        <taxon>Actinomycetes</taxon>
        <taxon>Propionibacteriales</taxon>
        <taxon>Propionibacteriaceae</taxon>
        <taxon>Auraticoccus</taxon>
    </lineage>
</organism>
<comment type="similarity">
    <text evidence="1">Belongs to the short-chain dehydrogenases/reductases (SDR) family.</text>
</comment>
<dbReference type="Proteomes" id="UP000435304">
    <property type="component" value="Unassembled WGS sequence"/>
</dbReference>
<dbReference type="GO" id="GO:0016491">
    <property type="term" value="F:oxidoreductase activity"/>
    <property type="evidence" value="ECO:0007669"/>
    <property type="project" value="UniProtKB-KW"/>
</dbReference>
<dbReference type="PANTHER" id="PTHR43669">
    <property type="entry name" value="5-KETO-D-GLUCONATE 5-REDUCTASE"/>
    <property type="match status" value="1"/>
</dbReference>
<accession>A0A6A9UXQ0</accession>
<sequence length="252" mass="26819">MDALGNPRSVLLLGGTSDIALAVARRYGASGAPRPRLVLAARPGERRTGVAATLRGEGFEVGEVDFEARRPETHAATVEQAFAEGDIDVAVVAFGILGDAERAWVDAEHALELAEVNFTAPVHTGVLLGQAMSRQGHGQIIALSSVAGERVRRSNFVYGSTKAGMDGFYLGLGEALAPHGVKVLVVRPGFVRSKMTEGMDPAPLSVTPEQVAEQAVAAARAGKELIWVPGAFRWVMTVLRHVPRVLFRRLPI</sequence>
<dbReference type="NCBIfam" id="NF005912">
    <property type="entry name" value="PRK07904.1"/>
    <property type="match status" value="1"/>
</dbReference>
<name>A0A6A9UXQ0_9ACTN</name>
<dbReference type="PANTHER" id="PTHR43669:SF6">
    <property type="entry name" value="DECAPRENYLPHOSPHORYL-2-KETO-BETA-D-ERYTHRO-PENTOSE REDUCTASE"/>
    <property type="match status" value="1"/>
</dbReference>
<dbReference type="PROSITE" id="PS00061">
    <property type="entry name" value="ADH_SHORT"/>
    <property type="match status" value="1"/>
</dbReference>
<dbReference type="AlphaFoldDB" id="A0A6A9UXQ0"/>
<dbReference type="InterPro" id="IPR002347">
    <property type="entry name" value="SDR_fam"/>
</dbReference>
<comment type="caution">
    <text evidence="3">The sequence shown here is derived from an EMBL/GenBank/DDBJ whole genome shotgun (WGS) entry which is preliminary data.</text>
</comment>
<proteinExistence type="inferred from homology"/>
<protein>
    <submittedName>
        <fullName evidence="3">Decaprenylphospho-beta-D-erythro-pentofuranosid-2-ulose 2-reductase</fullName>
        <ecNumber evidence="3">1.1.1.333</ecNumber>
    </submittedName>
</protein>
<evidence type="ECO:0000256" key="2">
    <source>
        <dbReference type="ARBA" id="ARBA00023002"/>
    </source>
</evidence>
<evidence type="ECO:0000256" key="1">
    <source>
        <dbReference type="ARBA" id="ARBA00006484"/>
    </source>
</evidence>
<gene>
    <name evidence="3" type="ORF">GC722_10515</name>
</gene>
<keyword evidence="4" id="KW-1185">Reference proteome</keyword>
<dbReference type="EMBL" id="WPCU01000006">
    <property type="protein sequence ID" value="MVA76452.1"/>
    <property type="molecule type" value="Genomic_DNA"/>
</dbReference>
<dbReference type="InterPro" id="IPR020904">
    <property type="entry name" value="Sc_DH/Rdtase_CS"/>
</dbReference>
<dbReference type="InterPro" id="IPR036291">
    <property type="entry name" value="NAD(P)-bd_dom_sf"/>
</dbReference>
<keyword evidence="2 3" id="KW-0560">Oxidoreductase</keyword>
<evidence type="ECO:0000313" key="4">
    <source>
        <dbReference type="Proteomes" id="UP000435304"/>
    </source>
</evidence>
<evidence type="ECO:0000313" key="3">
    <source>
        <dbReference type="EMBL" id="MVA76452.1"/>
    </source>
</evidence>
<dbReference type="EC" id="1.1.1.333" evidence="3"/>
<dbReference type="Pfam" id="PF00106">
    <property type="entry name" value="adh_short"/>
    <property type="match status" value="1"/>
</dbReference>